<evidence type="ECO:0000256" key="1">
    <source>
        <dbReference type="SAM" id="MobiDB-lite"/>
    </source>
</evidence>
<dbReference type="Proteomes" id="UP000465361">
    <property type="component" value="Unassembled WGS sequence"/>
</dbReference>
<sequence length="371" mass="41077">MAGVSALPQGWPTLSELRASTFGHLGQFANWCERISGDAEKALEQLAHQVRAPGGVAWEGAAAEAAIAQADADVITARPFLWGLPDTAAIARRGQDTLQAGQRLVLDAVEDAQRDGFAVSEDYSVTDTREVTTREQLVQRQAEAQAHANYIRHRVGQLVANDQHLTAQLHEATASWGKLTFPESGGADAQPLDHRWKQGGPSDLPPEDPKKFHDWWQSLTPEQKDQVYSYDHDIGNHPGMPWDPPDHLGKDHYHRLHLHELEQQTQADIDRMQHSLDEMMHGHNVDDGALYALQTQLAVARNHLQGYKAVEAELNSKDGPKRYLGQLDEFGHAAIALNNPDTATRNAILVPGTGQDVTRIHVPGLLRCRHY</sequence>
<name>A0A7I9XTF6_9MYCO</name>
<evidence type="ECO:0000313" key="3">
    <source>
        <dbReference type="Proteomes" id="UP000465361"/>
    </source>
</evidence>
<reference evidence="2 3" key="1">
    <citation type="journal article" date="2019" name="Emerg. Microbes Infect.">
        <title>Comprehensive subspecies identification of 175 nontuberculous mycobacteria species based on 7547 genomic profiles.</title>
        <authorList>
            <person name="Matsumoto Y."/>
            <person name="Kinjo T."/>
            <person name="Motooka D."/>
            <person name="Nabeya D."/>
            <person name="Jung N."/>
            <person name="Uechi K."/>
            <person name="Horii T."/>
            <person name="Iida T."/>
            <person name="Fujita J."/>
            <person name="Nakamura S."/>
        </authorList>
    </citation>
    <scope>NUCLEOTIDE SEQUENCE [LARGE SCALE GENOMIC DNA]</scope>
    <source>
        <strain evidence="2 3">JCM 17322</strain>
    </source>
</reference>
<accession>A0A7I9XTF6</accession>
<gene>
    <name evidence="2" type="ORF">MBOT_05800</name>
</gene>
<comment type="caution">
    <text evidence="2">The sequence shown here is derived from an EMBL/GenBank/DDBJ whole genome shotgun (WGS) entry which is preliminary data.</text>
</comment>
<organism evidence="2 3">
    <name type="scientific">Mycobacterium botniense</name>
    <dbReference type="NCBI Taxonomy" id="84962"/>
    <lineage>
        <taxon>Bacteria</taxon>
        <taxon>Bacillati</taxon>
        <taxon>Actinomycetota</taxon>
        <taxon>Actinomycetes</taxon>
        <taxon>Mycobacteriales</taxon>
        <taxon>Mycobacteriaceae</taxon>
        <taxon>Mycobacterium</taxon>
    </lineage>
</organism>
<protein>
    <recommendedName>
        <fullName evidence="4">ESX-1 secretion-associated protein EspA/EspE-like domain-containing protein</fullName>
    </recommendedName>
</protein>
<dbReference type="AlphaFoldDB" id="A0A7I9XTF6"/>
<evidence type="ECO:0008006" key="4">
    <source>
        <dbReference type="Google" id="ProtNLM"/>
    </source>
</evidence>
<evidence type="ECO:0000313" key="2">
    <source>
        <dbReference type="EMBL" id="GFG73215.1"/>
    </source>
</evidence>
<keyword evidence="3" id="KW-1185">Reference proteome</keyword>
<feature type="region of interest" description="Disordered" evidence="1">
    <location>
        <begin position="182"/>
        <end position="212"/>
    </location>
</feature>
<proteinExistence type="predicted"/>
<dbReference type="EMBL" id="BLKW01000002">
    <property type="protein sequence ID" value="GFG73215.1"/>
    <property type="molecule type" value="Genomic_DNA"/>
</dbReference>